<evidence type="ECO:0000313" key="1">
    <source>
        <dbReference type="EMBL" id="KAJ7377067.1"/>
    </source>
</evidence>
<sequence>MQTNERSPPPLNDPTPCPCSGCFQRKDFNDESLVPHPRELYSHNRLLGFGSQITMLPFAPIPTSPPSLFAPHNLHRASYPRAVFAPDGLYNLAGVQDMPKRSSLRESHLVQSHPLPPITDLGLTHPVDIGSNMAVQFHTRNHGACVQYSLLNSLRDWNDTLRASSTWEVLSAFTSHRNSVSQRRRSKSGFRIGEFDGESKYLVQL</sequence>
<dbReference type="EMBL" id="MU826384">
    <property type="protein sequence ID" value="KAJ7377067.1"/>
    <property type="molecule type" value="Genomic_DNA"/>
</dbReference>
<organism evidence="1 2">
    <name type="scientific">Desmophyllum pertusum</name>
    <dbReference type="NCBI Taxonomy" id="174260"/>
    <lineage>
        <taxon>Eukaryota</taxon>
        <taxon>Metazoa</taxon>
        <taxon>Cnidaria</taxon>
        <taxon>Anthozoa</taxon>
        <taxon>Hexacorallia</taxon>
        <taxon>Scleractinia</taxon>
        <taxon>Caryophylliina</taxon>
        <taxon>Caryophylliidae</taxon>
        <taxon>Desmophyllum</taxon>
    </lineage>
</organism>
<dbReference type="Proteomes" id="UP001163046">
    <property type="component" value="Unassembled WGS sequence"/>
</dbReference>
<evidence type="ECO:0000313" key="2">
    <source>
        <dbReference type="Proteomes" id="UP001163046"/>
    </source>
</evidence>
<name>A0A9X0CV11_9CNID</name>
<reference evidence="1" key="1">
    <citation type="submission" date="2023-01" db="EMBL/GenBank/DDBJ databases">
        <title>Genome assembly of the deep-sea coral Lophelia pertusa.</title>
        <authorList>
            <person name="Herrera S."/>
            <person name="Cordes E."/>
        </authorList>
    </citation>
    <scope>NUCLEOTIDE SEQUENCE</scope>
    <source>
        <strain evidence="1">USNM1676648</strain>
        <tissue evidence="1">Polyp</tissue>
    </source>
</reference>
<dbReference type="AlphaFoldDB" id="A0A9X0CV11"/>
<gene>
    <name evidence="1" type="ORF">OS493_031025</name>
</gene>
<accession>A0A9X0CV11</accession>
<proteinExistence type="predicted"/>
<comment type="caution">
    <text evidence="1">The sequence shown here is derived from an EMBL/GenBank/DDBJ whole genome shotgun (WGS) entry which is preliminary data.</text>
</comment>
<keyword evidence="2" id="KW-1185">Reference proteome</keyword>
<protein>
    <submittedName>
        <fullName evidence="1">Uncharacterized protein</fullName>
    </submittedName>
</protein>